<evidence type="ECO:0000313" key="1">
    <source>
        <dbReference type="EMBL" id="AEW20432.1"/>
    </source>
</evidence>
<dbReference type="HOGENOM" id="CLU_003772_1_0_10"/>
<gene>
    <name evidence="1" type="ordered locus">BFO_0491</name>
</gene>
<dbReference type="EMBL" id="CP003191">
    <property type="protein sequence ID" value="AEW20432.1"/>
    <property type="molecule type" value="Genomic_DNA"/>
</dbReference>
<dbReference type="KEGG" id="tfo:BFO_0491"/>
<name>G8UKZ9_TANFA</name>
<dbReference type="PANTHER" id="PTHR36848:SF2">
    <property type="entry name" value="SECRETED PROTEIN"/>
    <property type="match status" value="1"/>
</dbReference>
<dbReference type="Proteomes" id="UP000005436">
    <property type="component" value="Chromosome"/>
</dbReference>
<dbReference type="InterPro" id="IPR053161">
    <property type="entry name" value="Ulvan_degrading_GH"/>
</dbReference>
<accession>G8UKZ9</accession>
<dbReference type="InterPro" id="IPR008979">
    <property type="entry name" value="Galactose-bd-like_sf"/>
</dbReference>
<dbReference type="PANTHER" id="PTHR36848">
    <property type="entry name" value="DNA-BINDING PROTEIN (PUTATIVE SECRETED PROTEIN)-RELATED"/>
    <property type="match status" value="1"/>
</dbReference>
<dbReference type="eggNOG" id="COG3250">
    <property type="taxonomic scope" value="Bacteria"/>
</dbReference>
<protein>
    <submittedName>
        <fullName evidence="1">Tat pathway signal sequence domain protein</fullName>
    </submittedName>
</protein>
<proteinExistence type="predicted"/>
<reference evidence="2" key="1">
    <citation type="submission" date="2011-12" db="EMBL/GenBank/DDBJ databases">
        <title>Complete sequence of Tannerella forsythia ATCC 43037.</title>
        <authorList>
            <person name="Dewhirst F."/>
            <person name="Tanner A."/>
            <person name="Izard J."/>
            <person name="Brinkac L."/>
            <person name="Durkin A.S."/>
            <person name="Hostetler J."/>
            <person name="Shetty J."/>
            <person name="Torralba M."/>
            <person name="Gill S."/>
            <person name="Nelson K."/>
        </authorList>
    </citation>
    <scope>NUCLEOTIDE SEQUENCE [LARGE SCALE GENOMIC DNA]</scope>
    <source>
        <strain evidence="2">ATCC 43037 / JCM 10827 / CCUG 33226 / KCTC 5666 / FDC 338</strain>
    </source>
</reference>
<dbReference type="Gene3D" id="2.60.120.260">
    <property type="entry name" value="Galactose-binding domain-like"/>
    <property type="match status" value="1"/>
</dbReference>
<dbReference type="Pfam" id="PF17132">
    <property type="entry name" value="Glyco_hydro_106"/>
    <property type="match status" value="1"/>
</dbReference>
<keyword evidence="2" id="KW-1185">Reference proteome</keyword>
<dbReference type="AlphaFoldDB" id="G8UKZ9"/>
<evidence type="ECO:0000313" key="2">
    <source>
        <dbReference type="Proteomes" id="UP000005436"/>
    </source>
</evidence>
<organism evidence="1 2">
    <name type="scientific">Tannerella forsythia (strain ATCC 43037 / JCM 10827 / CCUG 21028 A / KCTC 5666 / FDC 338)</name>
    <name type="common">Bacteroides forsythus</name>
    <dbReference type="NCBI Taxonomy" id="203275"/>
    <lineage>
        <taxon>Bacteria</taxon>
        <taxon>Pseudomonadati</taxon>
        <taxon>Bacteroidota</taxon>
        <taxon>Bacteroidia</taxon>
        <taxon>Bacteroidales</taxon>
        <taxon>Tannerellaceae</taxon>
        <taxon>Tannerella</taxon>
    </lineage>
</organism>
<dbReference type="STRING" id="203275.BFO_0491"/>
<dbReference type="PATRIC" id="fig|203275.8.peg.437"/>
<dbReference type="SUPFAM" id="SSF49785">
    <property type="entry name" value="Galactose-binding domain-like"/>
    <property type="match status" value="1"/>
</dbReference>
<sequence length="959" mass="110016">MMNRRLFIKHSTLFSASILTGGAYSTVKAGAKTIERLQTSSGLFALFQHPASRYAPFVRWWWNGNKVEASEIVRELRLLKDAGVGGVEINPIAFPSSGDDLGKKSLTWLGDEWIDMLQVAFDEAKRLGMTCDLIVGSGWPFGAETLQGAERAQVVLVYAEKLEGPMMYEASRFHLFKAVDPGVTVPDPSRTFELLSLQVVPDPMSGLEQVVDFSDRCRDEVVRIEIPEGRHVLYALVKVDSFASVINGAPGAAGHILNHMNREAVRSYLDRMSDTIRKKNGALSKHLRAFFCDSMELEGCNWTDDLAETFRQRRGYDLMPYLPFILFKVGRLGAVVDDTYGAEKTPGFADILNRVRFDFELTKAELLRERFTETYLQWCREQGVQSRAQAYGRGFFPLESSLKFDIPEGESWTTNWLKHRPGEEMPDEDYRRGRAYTMINKFVSSAAHLTGKRVVSCEEMTNTYDVFNATLELLKIGSDHSIMSGVTHSVWHGFNYSPPDAPFPGWVQYGTYHNENNNWWPYVKYLNRYKARLSSVLMNADMYTDIAILPATYDLWSEMGVQTDPFPEKLNVPYTSLVWEAIHKNGGGADYTSEIVLRESTVRNGKLCYGSKAYGTLFLVEVSGINPEVLAKLDDFVADGGRIFCIEKYPEKSLGLQDFHERDRLVKQWVEKLKQHPDRFVLLRKPEDDRFLEWYREVMQQYRIPHYLDIEYPDRFVTQNRYRSDAHDELFFFANTHRNQSYTTNITFAAEITARRFPWVWDTETGERYRIHPEGNTITLELGPAETCLIVWSREKHGKPWHPLPTSGKEERTLDGVWEVELRHSREGWVKTYPMETLKDLKETEWVNFTGTAVYRRTFEADGRKDVCLNLGKVHGVCEVFLNGQSCGVKWYGRRIYALGPFLKKGINRLEVHVVTTMGNYMKTLKENLTAQKFTVLKSKDQPIRSMGLVGPVTMYIHS</sequence>